<feature type="domain" description="N-acetylmuramoyl-L-alanine amidase" evidence="2">
    <location>
        <begin position="42"/>
        <end position="178"/>
    </location>
</feature>
<dbReference type="Pfam" id="PF01510">
    <property type="entry name" value="Amidase_2"/>
    <property type="match status" value="1"/>
</dbReference>
<comment type="similarity">
    <text evidence="1">Belongs to the N-acetylmuramoyl-L-alanine amidase 2 family.</text>
</comment>
<evidence type="ECO:0000259" key="3">
    <source>
        <dbReference type="SMART" id="SM00701"/>
    </source>
</evidence>
<evidence type="ECO:0000313" key="4">
    <source>
        <dbReference type="EMBL" id="HED10395.1"/>
    </source>
</evidence>
<evidence type="ECO:0000256" key="1">
    <source>
        <dbReference type="ARBA" id="ARBA00007553"/>
    </source>
</evidence>
<sequence>MVCDMRLGLWIVLGWIMISAAGELDKLPLTSKAQWGGKPVADSVDTAPYRQQIKYITIHHGGVFFADSADPVAYLKHLQTFSTRDKKWMDIPYHFLIDPEGKIYAARPLTYAGDTNTEYDPHGHALICVIGNFEVQKVNEKQLTSLVDLTLALMKDYQVPADRVATHRDYSQKTVCPGKNLYRYFEEGWMKSMLQSRSKFSEK</sequence>
<dbReference type="PANTHER" id="PTHR11022">
    <property type="entry name" value="PEPTIDOGLYCAN RECOGNITION PROTEIN"/>
    <property type="match status" value="1"/>
</dbReference>
<name>A0A7V1PUE1_CALAY</name>
<dbReference type="GO" id="GO:0008745">
    <property type="term" value="F:N-acetylmuramoyl-L-alanine amidase activity"/>
    <property type="evidence" value="ECO:0007669"/>
    <property type="project" value="InterPro"/>
</dbReference>
<dbReference type="SMART" id="SM00701">
    <property type="entry name" value="PGRP"/>
    <property type="match status" value="1"/>
</dbReference>
<dbReference type="GO" id="GO:0008270">
    <property type="term" value="F:zinc ion binding"/>
    <property type="evidence" value="ECO:0007669"/>
    <property type="project" value="InterPro"/>
</dbReference>
<dbReference type="InterPro" id="IPR002502">
    <property type="entry name" value="Amidase_domain"/>
</dbReference>
<gene>
    <name evidence="4" type="ORF">ENJ10_06880</name>
</gene>
<proteinExistence type="inferred from homology"/>
<comment type="caution">
    <text evidence="4">The sequence shown here is derived from an EMBL/GenBank/DDBJ whole genome shotgun (WGS) entry which is preliminary data.</text>
</comment>
<evidence type="ECO:0000259" key="2">
    <source>
        <dbReference type="SMART" id="SM00644"/>
    </source>
</evidence>
<dbReference type="Gene3D" id="3.40.80.10">
    <property type="entry name" value="Peptidoglycan recognition protein-like"/>
    <property type="match status" value="1"/>
</dbReference>
<reference evidence="4" key="1">
    <citation type="journal article" date="2020" name="mSystems">
        <title>Genome- and Community-Level Interaction Insights into Carbon Utilization and Element Cycling Functions of Hydrothermarchaeota in Hydrothermal Sediment.</title>
        <authorList>
            <person name="Zhou Z."/>
            <person name="Liu Y."/>
            <person name="Xu W."/>
            <person name="Pan J."/>
            <person name="Luo Z.H."/>
            <person name="Li M."/>
        </authorList>
    </citation>
    <scope>NUCLEOTIDE SEQUENCE [LARGE SCALE GENOMIC DNA]</scope>
    <source>
        <strain evidence="4">HyVt-456</strain>
    </source>
</reference>
<organism evidence="4">
    <name type="scientific">Caldithrix abyssi</name>
    <dbReference type="NCBI Taxonomy" id="187145"/>
    <lineage>
        <taxon>Bacteria</taxon>
        <taxon>Pseudomonadati</taxon>
        <taxon>Calditrichota</taxon>
        <taxon>Calditrichia</taxon>
        <taxon>Calditrichales</taxon>
        <taxon>Calditrichaceae</taxon>
        <taxon>Caldithrix</taxon>
    </lineage>
</organism>
<dbReference type="PANTHER" id="PTHR11022:SF41">
    <property type="entry name" value="PEPTIDOGLYCAN-RECOGNITION PROTEIN LC-RELATED"/>
    <property type="match status" value="1"/>
</dbReference>
<dbReference type="AlphaFoldDB" id="A0A7V1PUE1"/>
<dbReference type="InterPro" id="IPR036505">
    <property type="entry name" value="Amidase/PGRP_sf"/>
</dbReference>
<accession>A0A7V1PUE1</accession>
<dbReference type="InterPro" id="IPR006619">
    <property type="entry name" value="PGRP_domain_met/bac"/>
</dbReference>
<dbReference type="Proteomes" id="UP000886005">
    <property type="component" value="Unassembled WGS sequence"/>
</dbReference>
<dbReference type="SMART" id="SM00644">
    <property type="entry name" value="Ami_2"/>
    <property type="match status" value="1"/>
</dbReference>
<dbReference type="GO" id="GO:0009253">
    <property type="term" value="P:peptidoglycan catabolic process"/>
    <property type="evidence" value="ECO:0007669"/>
    <property type="project" value="InterPro"/>
</dbReference>
<protein>
    <submittedName>
        <fullName evidence="4">N-acetylmuramoyl-L-alanine amidase</fullName>
    </submittedName>
</protein>
<dbReference type="SUPFAM" id="SSF55846">
    <property type="entry name" value="N-acetylmuramoyl-L-alanine amidase-like"/>
    <property type="match status" value="1"/>
</dbReference>
<dbReference type="CDD" id="cd06583">
    <property type="entry name" value="PGRP"/>
    <property type="match status" value="1"/>
</dbReference>
<dbReference type="EMBL" id="DRLD01000188">
    <property type="protein sequence ID" value="HED10395.1"/>
    <property type="molecule type" value="Genomic_DNA"/>
</dbReference>
<feature type="domain" description="Peptidoglycan recognition protein family" evidence="3">
    <location>
        <begin position="27"/>
        <end position="171"/>
    </location>
</feature>
<dbReference type="InterPro" id="IPR015510">
    <property type="entry name" value="PGRP"/>
</dbReference>